<dbReference type="GO" id="GO:0051125">
    <property type="term" value="P:regulation of actin nucleation"/>
    <property type="evidence" value="ECO:0007669"/>
    <property type="project" value="TreeGrafter"/>
</dbReference>
<reference evidence="3" key="3">
    <citation type="submission" date="2015-06" db="UniProtKB">
        <authorList>
            <consortium name="EnsemblProtists"/>
        </authorList>
    </citation>
    <scope>IDENTIFICATION</scope>
</reference>
<proteinExistence type="inferred from homology"/>
<name>L1JLR9_GUITC</name>
<dbReference type="OMA" id="FFPDNWV"/>
<dbReference type="GO" id="GO:0005768">
    <property type="term" value="C:endosome"/>
    <property type="evidence" value="ECO:0007669"/>
    <property type="project" value="TreeGrafter"/>
</dbReference>
<accession>L1JLR9</accession>
<dbReference type="OrthoDB" id="565118at2759"/>
<evidence type="ECO:0008006" key="5">
    <source>
        <dbReference type="Google" id="ProtNLM"/>
    </source>
</evidence>
<dbReference type="PaxDb" id="55529-EKX49139"/>
<evidence type="ECO:0000256" key="1">
    <source>
        <dbReference type="ARBA" id="ARBA00006224"/>
    </source>
</evidence>
<dbReference type="KEGG" id="gtt:GUITHDRAFT_85883"/>
<reference evidence="4" key="2">
    <citation type="submission" date="2012-11" db="EMBL/GenBank/DDBJ databases">
        <authorList>
            <person name="Kuo A."/>
            <person name="Curtis B.A."/>
            <person name="Tanifuji G."/>
            <person name="Burki F."/>
            <person name="Gruber A."/>
            <person name="Irimia M."/>
            <person name="Maruyama S."/>
            <person name="Arias M.C."/>
            <person name="Ball S.G."/>
            <person name="Gile G.H."/>
            <person name="Hirakawa Y."/>
            <person name="Hopkins J.F."/>
            <person name="Rensing S.A."/>
            <person name="Schmutz J."/>
            <person name="Symeonidi A."/>
            <person name="Elias M."/>
            <person name="Eveleigh R.J."/>
            <person name="Herman E.K."/>
            <person name="Klute M.J."/>
            <person name="Nakayama T."/>
            <person name="Obornik M."/>
            <person name="Reyes-Prieto A."/>
            <person name="Armbrust E.V."/>
            <person name="Aves S.J."/>
            <person name="Beiko R.G."/>
            <person name="Coutinho P."/>
            <person name="Dacks J.B."/>
            <person name="Durnford D.G."/>
            <person name="Fast N.M."/>
            <person name="Green B.R."/>
            <person name="Grisdale C."/>
            <person name="Hempe F."/>
            <person name="Henrissat B."/>
            <person name="Hoppner M.P."/>
            <person name="Ishida K.-I."/>
            <person name="Kim E."/>
            <person name="Koreny L."/>
            <person name="Kroth P.G."/>
            <person name="Liu Y."/>
            <person name="Malik S.-B."/>
            <person name="Maier U.G."/>
            <person name="McRose D."/>
            <person name="Mock T."/>
            <person name="Neilson J.A."/>
            <person name="Onodera N.T."/>
            <person name="Poole A.M."/>
            <person name="Pritham E.J."/>
            <person name="Richards T.A."/>
            <person name="Rocap G."/>
            <person name="Roy S.W."/>
            <person name="Sarai C."/>
            <person name="Schaack S."/>
            <person name="Shirato S."/>
            <person name="Slamovits C.H."/>
            <person name="Spencer D.F."/>
            <person name="Suzuki S."/>
            <person name="Worden A.Z."/>
            <person name="Zauner S."/>
            <person name="Barry K."/>
            <person name="Bell C."/>
            <person name="Bharti A.K."/>
            <person name="Crow J.A."/>
            <person name="Grimwood J."/>
            <person name="Kramer R."/>
            <person name="Lindquist E."/>
            <person name="Lucas S."/>
            <person name="Salamov A."/>
            <person name="McFadden G.I."/>
            <person name="Lane C.E."/>
            <person name="Keeling P.J."/>
            <person name="Gray M.W."/>
            <person name="Grigoriev I.V."/>
            <person name="Archibald J.M."/>
        </authorList>
    </citation>
    <scope>NUCLEOTIDE SEQUENCE</scope>
    <source>
        <strain evidence="4">CCMP2712</strain>
    </source>
</reference>
<keyword evidence="4" id="KW-1185">Reference proteome</keyword>
<dbReference type="InterPro" id="IPR019393">
    <property type="entry name" value="WASH_strumpellin"/>
</dbReference>
<comment type="similarity">
    <text evidence="1">Belongs to the strumpellin family.</text>
</comment>
<gene>
    <name evidence="2" type="ORF">GUITHDRAFT_85883</name>
</gene>
<dbReference type="GO" id="GO:0030041">
    <property type="term" value="P:actin filament polymerization"/>
    <property type="evidence" value="ECO:0007669"/>
    <property type="project" value="TreeGrafter"/>
</dbReference>
<reference evidence="2 4" key="1">
    <citation type="journal article" date="2012" name="Nature">
        <title>Algal genomes reveal evolutionary mosaicism and the fate of nucleomorphs.</title>
        <authorList>
            <consortium name="DOE Joint Genome Institute"/>
            <person name="Curtis B.A."/>
            <person name="Tanifuji G."/>
            <person name="Burki F."/>
            <person name="Gruber A."/>
            <person name="Irimia M."/>
            <person name="Maruyama S."/>
            <person name="Arias M.C."/>
            <person name="Ball S.G."/>
            <person name="Gile G.H."/>
            <person name="Hirakawa Y."/>
            <person name="Hopkins J.F."/>
            <person name="Kuo A."/>
            <person name="Rensing S.A."/>
            <person name="Schmutz J."/>
            <person name="Symeonidi A."/>
            <person name="Elias M."/>
            <person name="Eveleigh R.J."/>
            <person name="Herman E.K."/>
            <person name="Klute M.J."/>
            <person name="Nakayama T."/>
            <person name="Obornik M."/>
            <person name="Reyes-Prieto A."/>
            <person name="Armbrust E.V."/>
            <person name="Aves S.J."/>
            <person name="Beiko R.G."/>
            <person name="Coutinho P."/>
            <person name="Dacks J.B."/>
            <person name="Durnford D.G."/>
            <person name="Fast N.M."/>
            <person name="Green B.R."/>
            <person name="Grisdale C.J."/>
            <person name="Hempel F."/>
            <person name="Henrissat B."/>
            <person name="Hoppner M.P."/>
            <person name="Ishida K."/>
            <person name="Kim E."/>
            <person name="Koreny L."/>
            <person name="Kroth P.G."/>
            <person name="Liu Y."/>
            <person name="Malik S.B."/>
            <person name="Maier U.G."/>
            <person name="McRose D."/>
            <person name="Mock T."/>
            <person name="Neilson J.A."/>
            <person name="Onodera N.T."/>
            <person name="Poole A.M."/>
            <person name="Pritham E.J."/>
            <person name="Richards T.A."/>
            <person name="Rocap G."/>
            <person name="Roy S.W."/>
            <person name="Sarai C."/>
            <person name="Schaack S."/>
            <person name="Shirato S."/>
            <person name="Slamovits C.H."/>
            <person name="Spencer D.F."/>
            <person name="Suzuki S."/>
            <person name="Worden A.Z."/>
            <person name="Zauner S."/>
            <person name="Barry K."/>
            <person name="Bell C."/>
            <person name="Bharti A.K."/>
            <person name="Crow J.A."/>
            <person name="Grimwood J."/>
            <person name="Kramer R."/>
            <person name="Lindquist E."/>
            <person name="Lucas S."/>
            <person name="Salamov A."/>
            <person name="McFadden G.I."/>
            <person name="Lane C.E."/>
            <person name="Keeling P.J."/>
            <person name="Gray M.W."/>
            <person name="Grigoriev I.V."/>
            <person name="Archibald J.M."/>
        </authorList>
    </citation>
    <scope>NUCLEOTIDE SEQUENCE</scope>
    <source>
        <strain evidence="2 4">CCMP2712</strain>
    </source>
</reference>
<dbReference type="EnsemblProtists" id="EKX49139">
    <property type="protein sequence ID" value="EKX49139"/>
    <property type="gene ID" value="GUITHDRAFT_85883"/>
</dbReference>
<dbReference type="Proteomes" id="UP000011087">
    <property type="component" value="Unassembled WGS sequence"/>
</dbReference>
<evidence type="ECO:0000313" key="3">
    <source>
        <dbReference type="EnsemblProtists" id="EKX49139"/>
    </source>
</evidence>
<dbReference type="AlphaFoldDB" id="L1JLR9"/>
<evidence type="ECO:0000313" key="4">
    <source>
        <dbReference type="Proteomes" id="UP000011087"/>
    </source>
</evidence>
<sequence length="1142" mass="131379">MDFLSADNLAGQNLLSIVSRGSAIIAELLRLSDNIPSVFYLADKADQAKYGPLLHDFSYLRNMELYENRISSDPLLIDLDEEFRESHMQLLERFFKLFESVYKYVKDLTRYLEDVEEGVYIQHRIEDILASDSGKQLLAEAYYLYGLMLTLMDNRIEGPVRERMLICYYRYKGSSDSHSAVCNIFRSSGYLPSSQKRPPRYPEDFFARLAPPIPVARMVINRLRSDDIYSQMKEWPNPEHRCTALATQAAILYIILFFVPDILHKEFATMREIVDKHFSDNWVISFYMGFVVDLSVMWEPYKAASSALKNTTETKLVKEIHRTQLERVEEQLKQLSEYLTEGILVEEFILDQGHKILNCLRNSNAAIRWTMLHRNCKNKKLRDVISAGPNPEKILLLLMRTAQLEFKVGDLYKALLEGKETRWKKAKEECEDRLRELSHFFSGDQMLTRATKDEKLKDWFASLAAEVSSLDHQDSTLAGRKMQQLAAALEDVEQFHQIETNSHVKHFLADARSFLKQMVRIVNVKEQMLITLASIGDLSYAFDIISDYVHLMHQQIKRDPFSVLLLRATFLKLASVLELPLIRINQAGSEDLTSVAEYYSSQLVAFVRRVLEVIPVNVFLILNEIISVQTSSMKQIPSRLERAQLKEYAQMEERYKLARSTHQVSVFTEGILAMEKTLMGIVEVDPKQLLQEGIRKELVRQISMALHGILIFSSGKVEEFEMRLEELRRNLDGFRLSFEYISDYINLYGLKIWQEEFTRIIDFNVEQECNVFLKKKTYPWDSRFQSTAIPIPLFAPVDEHSVSFVGRLLREILLQTDSHKSLFLTSHSGWFDMSGREIFGIRTCAILHRSLGTAGIRGLDKTISFMIVRDLNDVMRFYRRQVLEGLKVLLPELQSELNPTTTLPAMAARIYSNALARTSRLWPWLSDVLARIGQAQLLRRQFAAELNFVGKLDSATLSGALEVMNQALLSDIAMHYKQPETHAYPSEEKQLLPQLAPFLDALGLSSPMLKIYVTTEPLEGIACFIALFVISLAPILSYNKKLGTLQVKDRNLTLDGSTIIVGVATFLRQFHSSNTHKFIAYLAQYVRCQVIITSKDAKLQELPGEVASILIFLDEFCRYGEISRSLVRQHLPPYVFDKFPVQ</sequence>
<dbReference type="HOGENOM" id="CLU_004021_1_0_1"/>
<dbReference type="PANTHER" id="PTHR15691:SF6">
    <property type="entry name" value="WASH COMPLEX SUBUNIT 5"/>
    <property type="match status" value="1"/>
</dbReference>
<dbReference type="PANTHER" id="PTHR15691">
    <property type="entry name" value="WASH COMPLEX SUBUNIT 5"/>
    <property type="match status" value="1"/>
</dbReference>
<dbReference type="GeneID" id="17305810"/>
<dbReference type="RefSeq" id="XP_005836119.1">
    <property type="nucleotide sequence ID" value="XM_005836062.1"/>
</dbReference>
<dbReference type="GO" id="GO:0140285">
    <property type="term" value="P:endosome fission"/>
    <property type="evidence" value="ECO:0007669"/>
    <property type="project" value="TreeGrafter"/>
</dbReference>
<organism evidence="2">
    <name type="scientific">Guillardia theta (strain CCMP2712)</name>
    <name type="common">Cryptophyte</name>
    <dbReference type="NCBI Taxonomy" id="905079"/>
    <lineage>
        <taxon>Eukaryota</taxon>
        <taxon>Cryptophyceae</taxon>
        <taxon>Pyrenomonadales</taxon>
        <taxon>Geminigeraceae</taxon>
        <taxon>Guillardia</taxon>
    </lineage>
</organism>
<dbReference type="GO" id="GO:0007032">
    <property type="term" value="P:endosome organization"/>
    <property type="evidence" value="ECO:0007669"/>
    <property type="project" value="TreeGrafter"/>
</dbReference>
<dbReference type="eggNOG" id="KOG3666">
    <property type="taxonomic scope" value="Eukaryota"/>
</dbReference>
<dbReference type="EMBL" id="JH992983">
    <property type="protein sequence ID" value="EKX49139.1"/>
    <property type="molecule type" value="Genomic_DNA"/>
</dbReference>
<evidence type="ECO:0000313" key="2">
    <source>
        <dbReference type="EMBL" id="EKX49139.1"/>
    </source>
</evidence>
<dbReference type="STRING" id="905079.L1JLR9"/>
<dbReference type="GO" id="GO:0071203">
    <property type="term" value="C:WASH complex"/>
    <property type="evidence" value="ECO:0007669"/>
    <property type="project" value="InterPro"/>
</dbReference>
<protein>
    <recommendedName>
        <fullName evidence="5">WASH complex subunit strumpellin</fullName>
    </recommendedName>
</protein>
<dbReference type="Pfam" id="PF10266">
    <property type="entry name" value="Strumpellin"/>
    <property type="match status" value="1"/>
</dbReference>